<protein>
    <submittedName>
        <fullName evidence="1">Uncharacterized protein</fullName>
    </submittedName>
</protein>
<dbReference type="Proteomes" id="UP000765509">
    <property type="component" value="Unassembled WGS sequence"/>
</dbReference>
<evidence type="ECO:0000313" key="2">
    <source>
        <dbReference type="Proteomes" id="UP000765509"/>
    </source>
</evidence>
<evidence type="ECO:0000313" key="1">
    <source>
        <dbReference type="EMBL" id="MBW0576703.1"/>
    </source>
</evidence>
<dbReference type="EMBL" id="AVOT02098977">
    <property type="protein sequence ID" value="MBW0576703.1"/>
    <property type="molecule type" value="Genomic_DNA"/>
</dbReference>
<sequence length="111" mass="12336">MFFGGTLTDNLVFASDMVVSQGGLGTKSGMTNRQKVPTLNPPNLQILQETPTLTHIIKKPNLVGFLASIILNYELDKLYNLHTPTPDPLAIVFLKIGKIAYIKKTWLLNLR</sequence>
<comment type="caution">
    <text evidence="1">The sequence shown here is derived from an EMBL/GenBank/DDBJ whole genome shotgun (WGS) entry which is preliminary data.</text>
</comment>
<reference evidence="1" key="1">
    <citation type="submission" date="2021-03" db="EMBL/GenBank/DDBJ databases">
        <title>Draft genome sequence of rust myrtle Austropuccinia psidii MF-1, a brazilian biotype.</title>
        <authorList>
            <person name="Quecine M.C."/>
            <person name="Pachon D.M.R."/>
            <person name="Bonatelli M.L."/>
            <person name="Correr F.H."/>
            <person name="Franceschini L.M."/>
            <person name="Leite T.F."/>
            <person name="Margarido G.R.A."/>
            <person name="Almeida C.A."/>
            <person name="Ferrarezi J.A."/>
            <person name="Labate C.A."/>
        </authorList>
    </citation>
    <scope>NUCLEOTIDE SEQUENCE</scope>
    <source>
        <strain evidence="1">MF-1</strain>
    </source>
</reference>
<accession>A0A9Q3K896</accession>
<dbReference type="AlphaFoldDB" id="A0A9Q3K896"/>
<proteinExistence type="predicted"/>
<organism evidence="1 2">
    <name type="scientific">Austropuccinia psidii MF-1</name>
    <dbReference type="NCBI Taxonomy" id="1389203"/>
    <lineage>
        <taxon>Eukaryota</taxon>
        <taxon>Fungi</taxon>
        <taxon>Dikarya</taxon>
        <taxon>Basidiomycota</taxon>
        <taxon>Pucciniomycotina</taxon>
        <taxon>Pucciniomycetes</taxon>
        <taxon>Pucciniales</taxon>
        <taxon>Sphaerophragmiaceae</taxon>
        <taxon>Austropuccinia</taxon>
    </lineage>
</organism>
<keyword evidence="2" id="KW-1185">Reference proteome</keyword>
<gene>
    <name evidence="1" type="ORF">O181_116418</name>
</gene>
<name>A0A9Q3K896_9BASI</name>